<proteinExistence type="predicted"/>
<evidence type="ECO:0000259" key="3">
    <source>
        <dbReference type="Pfam" id="PF20454"/>
    </source>
</evidence>
<dbReference type="Pfam" id="PF20454">
    <property type="entry name" value="GpA_nuclease"/>
    <property type="match status" value="1"/>
</dbReference>
<gene>
    <name evidence="4" type="ORF">UFOPK3662_04018</name>
</gene>
<feature type="domain" description="Terminase large subunit GpA endonuclease" evidence="3">
    <location>
        <begin position="294"/>
        <end position="585"/>
    </location>
</feature>
<evidence type="ECO:0000313" key="4">
    <source>
        <dbReference type="EMBL" id="CAB4967454.1"/>
    </source>
</evidence>
<reference evidence="4" key="1">
    <citation type="submission" date="2020-05" db="EMBL/GenBank/DDBJ databases">
        <authorList>
            <person name="Chiriac C."/>
            <person name="Salcher M."/>
            <person name="Ghai R."/>
            <person name="Kavagutti S V."/>
        </authorList>
    </citation>
    <scope>NUCLEOTIDE SEQUENCE</scope>
</reference>
<name>A0A6J7LP44_9ZZZZ</name>
<dbReference type="Pfam" id="PF05876">
    <property type="entry name" value="GpA_ATPase"/>
    <property type="match status" value="1"/>
</dbReference>
<dbReference type="GO" id="GO:0016887">
    <property type="term" value="F:ATP hydrolysis activity"/>
    <property type="evidence" value="ECO:0007669"/>
    <property type="project" value="InterPro"/>
</dbReference>
<dbReference type="GO" id="GO:0004519">
    <property type="term" value="F:endonuclease activity"/>
    <property type="evidence" value="ECO:0007669"/>
    <property type="project" value="InterPro"/>
</dbReference>
<dbReference type="EMBL" id="CAFBMW010000078">
    <property type="protein sequence ID" value="CAB4967454.1"/>
    <property type="molecule type" value="Genomic_DNA"/>
</dbReference>
<organism evidence="4">
    <name type="scientific">freshwater metagenome</name>
    <dbReference type="NCBI Taxonomy" id="449393"/>
    <lineage>
        <taxon>unclassified sequences</taxon>
        <taxon>metagenomes</taxon>
        <taxon>ecological metagenomes</taxon>
    </lineage>
</organism>
<dbReference type="InterPro" id="IPR046453">
    <property type="entry name" value="GpA_ATPase"/>
</dbReference>
<evidence type="ECO:0000259" key="2">
    <source>
        <dbReference type="Pfam" id="PF05876"/>
    </source>
</evidence>
<protein>
    <submittedName>
        <fullName evidence="4">Unannotated protein</fullName>
    </submittedName>
</protein>
<dbReference type="Gene3D" id="3.40.50.300">
    <property type="entry name" value="P-loop containing nucleotide triphosphate hydrolases"/>
    <property type="match status" value="1"/>
</dbReference>
<sequence length="617" mass="69873">MSEETAFDARLRSTLAPNPYREPVSFCEHYIKRIPYAVGTPAFTIASAPWLREPLQAMFDPEVKEIAVQAAVQLGKSMLIEAASCIIPVIDPGPTLILQDTDRNANDYRESRLRKLWNAVEPTRNELTSEGIPKSGPISFKSNTCWVLGGDNDNNLHGRSIRYVLGDEVWRWASGSIGRATRRVSANKWRSKVVLVSQGGLAGSEWAAWSHESTRSVWQFRCPACNESQPYRWEQVIFPKEARTPNGWNKRAVKAGTTYQCAKCKVHLPDAIDTRMEMNKDGFYLQQAESSRLGFIFDSLLAQERGLSWGELAEECIDAKAFYDDTGDNSKRRDFIMQRLAQTYQEEADEVQIEASTGGYKTGEEWSEEGGFVQGKPKAGKDLTPEDRAHPEFVPLRFMGVDVQRRGFWWTIRSFDGSGRSRLHSFGYCFAWGEVADIHKKAGVHQANVFVDSGDNQDEVLAACAANGWVATRGDQRNDFPWKVRTPQGTKTELRPYSTPVVELVGQRRCKRFYFSNLRLKDTLALLIRRGKHTRPDDVLEEYLKQMQSEKRTIREGGRPIWEQIDSKPNHLWDCEVILMLPAMAWRLIGKAEAMIANSEASKEEATTPNEGAEETN</sequence>
<dbReference type="InterPro" id="IPR027417">
    <property type="entry name" value="P-loop_NTPase"/>
</dbReference>
<accession>A0A6J7LP44</accession>
<evidence type="ECO:0000256" key="1">
    <source>
        <dbReference type="SAM" id="MobiDB-lite"/>
    </source>
</evidence>
<dbReference type="InterPro" id="IPR046454">
    <property type="entry name" value="GpA_endonuclease"/>
</dbReference>
<dbReference type="AlphaFoldDB" id="A0A6J7LP44"/>
<feature type="domain" description="Phage terminase large subunit GpA ATPase" evidence="2">
    <location>
        <begin position="45"/>
        <end position="271"/>
    </location>
</feature>
<feature type="region of interest" description="Disordered" evidence="1">
    <location>
        <begin position="364"/>
        <end position="386"/>
    </location>
</feature>